<gene>
    <name evidence="4" type="ORF">CTEN210_03214</name>
</gene>
<dbReference type="SUPFAM" id="SSF69318">
    <property type="entry name" value="Integrin alpha N-terminal domain"/>
    <property type="match status" value="1"/>
</dbReference>
<sequence length="548" mass="60435">MIGCSIKCDYRTNHFASTTFVLLFMSIFISVKGTRIPIEENEPYYLDHQTLDDNGHTFDIAMADFNNDVMSDYISANFNGANQLFLSDGRGNFNSPITFDGDIRRTRKIAIGDLNQDGALDVVFANDGSPNQVYFNNGKGGFQEYDDLIGGDTITHDIVLADINNDSFLDIICGNWGAKNVILLNNGNGKFQSIVYLPGTFFSHTTSIAVSDVDQDSDLDIVVGNYIDGSNLLIINNGGEFYSTKNLPYGDFPTHAIEIADINSDSSPDIIVANSDYNENYLLLNDGSGNFEGYPLVGGMLSTQDIAIGDLNNDGKLDIFIGNYNSENQILMNLGDGNFDLINFPIVTEGSFAVEYDEGMHSLFIGSGDENHRFFLNCPSNMYLDSNDVTSISCTYQCPEKTLGLDAVQRICISDREEEGKSGNKELQIILIASISSLLGILGLTVYFRRKRSSSLIDDDELTPLEKPDPKQPPSEQDLEEYYRDDDEESSKQKTVATVESFNNASRANTRDLVTGEILLEQQATGVWSNVSNAMEKCISKSKSCCDC</sequence>
<dbReference type="InterPro" id="IPR013517">
    <property type="entry name" value="FG-GAP"/>
</dbReference>
<keyword evidence="3" id="KW-0472">Membrane</keyword>
<evidence type="ECO:0008006" key="6">
    <source>
        <dbReference type="Google" id="ProtNLM"/>
    </source>
</evidence>
<dbReference type="EMBL" id="BLLK01000022">
    <property type="protein sequence ID" value="GFH46740.1"/>
    <property type="molecule type" value="Genomic_DNA"/>
</dbReference>
<evidence type="ECO:0000256" key="2">
    <source>
        <dbReference type="SAM" id="MobiDB-lite"/>
    </source>
</evidence>
<protein>
    <recommendedName>
        <fullName evidence="6">VCBS repeat-containing protein</fullName>
    </recommendedName>
</protein>
<reference evidence="4 5" key="1">
    <citation type="journal article" date="2021" name="Sci. Rep.">
        <title>The genome of the diatom Chaetoceros tenuissimus carries an ancient integrated fragment of an extant virus.</title>
        <authorList>
            <person name="Hongo Y."/>
            <person name="Kimura K."/>
            <person name="Takaki Y."/>
            <person name="Yoshida Y."/>
            <person name="Baba S."/>
            <person name="Kobayashi G."/>
            <person name="Nagasaki K."/>
            <person name="Hano T."/>
            <person name="Tomaru Y."/>
        </authorList>
    </citation>
    <scope>NUCLEOTIDE SEQUENCE [LARGE SCALE GENOMIC DNA]</scope>
    <source>
        <strain evidence="4 5">NIES-3715</strain>
    </source>
</reference>
<evidence type="ECO:0000313" key="5">
    <source>
        <dbReference type="Proteomes" id="UP001054902"/>
    </source>
</evidence>
<evidence type="ECO:0000256" key="1">
    <source>
        <dbReference type="ARBA" id="ARBA00022729"/>
    </source>
</evidence>
<dbReference type="PANTHER" id="PTHR46580:SF4">
    <property type="entry name" value="ATP_GTP-BINDING PROTEIN"/>
    <property type="match status" value="1"/>
</dbReference>
<feature type="compositionally biased region" description="Acidic residues" evidence="2">
    <location>
        <begin position="477"/>
        <end position="489"/>
    </location>
</feature>
<dbReference type="PANTHER" id="PTHR46580">
    <property type="entry name" value="SENSOR KINASE-RELATED"/>
    <property type="match status" value="1"/>
</dbReference>
<feature type="region of interest" description="Disordered" evidence="2">
    <location>
        <begin position="459"/>
        <end position="496"/>
    </location>
</feature>
<proteinExistence type="predicted"/>
<dbReference type="AlphaFoldDB" id="A0AAD3CLA5"/>
<feature type="transmembrane region" description="Helical" evidence="3">
    <location>
        <begin position="427"/>
        <end position="448"/>
    </location>
</feature>
<dbReference type="InterPro" id="IPR028994">
    <property type="entry name" value="Integrin_alpha_N"/>
</dbReference>
<keyword evidence="5" id="KW-1185">Reference proteome</keyword>
<keyword evidence="3" id="KW-1133">Transmembrane helix</keyword>
<accession>A0AAD3CLA5</accession>
<name>A0AAD3CLA5_9STRA</name>
<keyword evidence="3" id="KW-0812">Transmembrane</keyword>
<feature type="transmembrane region" description="Helical" evidence="3">
    <location>
        <begin position="12"/>
        <end position="31"/>
    </location>
</feature>
<organism evidence="4 5">
    <name type="scientific">Chaetoceros tenuissimus</name>
    <dbReference type="NCBI Taxonomy" id="426638"/>
    <lineage>
        <taxon>Eukaryota</taxon>
        <taxon>Sar</taxon>
        <taxon>Stramenopiles</taxon>
        <taxon>Ochrophyta</taxon>
        <taxon>Bacillariophyta</taxon>
        <taxon>Coscinodiscophyceae</taxon>
        <taxon>Chaetocerotophycidae</taxon>
        <taxon>Chaetocerotales</taxon>
        <taxon>Chaetocerotaceae</taxon>
        <taxon>Chaetoceros</taxon>
    </lineage>
</organism>
<evidence type="ECO:0000313" key="4">
    <source>
        <dbReference type="EMBL" id="GFH46740.1"/>
    </source>
</evidence>
<evidence type="ECO:0000256" key="3">
    <source>
        <dbReference type="SAM" id="Phobius"/>
    </source>
</evidence>
<keyword evidence="1" id="KW-0732">Signal</keyword>
<dbReference type="Pfam" id="PF13517">
    <property type="entry name" value="FG-GAP_3"/>
    <property type="match status" value="2"/>
</dbReference>
<dbReference type="Gene3D" id="2.130.10.130">
    <property type="entry name" value="Integrin alpha, N-terminal"/>
    <property type="match status" value="2"/>
</dbReference>
<comment type="caution">
    <text evidence="4">The sequence shown here is derived from an EMBL/GenBank/DDBJ whole genome shotgun (WGS) entry which is preliminary data.</text>
</comment>
<dbReference type="Proteomes" id="UP001054902">
    <property type="component" value="Unassembled WGS sequence"/>
</dbReference>